<dbReference type="InterPro" id="IPR044751">
    <property type="entry name" value="Ion_transp-like_CBS"/>
</dbReference>
<reference evidence="17" key="2">
    <citation type="submission" date="2025-08" db="UniProtKB">
        <authorList>
            <consortium name="Ensembl"/>
        </authorList>
    </citation>
    <scope>IDENTIFICATION</scope>
</reference>
<dbReference type="Proteomes" id="UP000694547">
    <property type="component" value="Chromosome 1"/>
</dbReference>
<dbReference type="GO" id="GO:0010960">
    <property type="term" value="P:magnesium ion homeostasis"/>
    <property type="evidence" value="ECO:0007669"/>
    <property type="project" value="InterPro"/>
</dbReference>
<accession>A0A6I9LQR6</accession>
<dbReference type="SUPFAM" id="SSF54631">
    <property type="entry name" value="CBS-domain pair"/>
    <property type="match status" value="1"/>
</dbReference>
<keyword evidence="9 11" id="KW-0129">CBS domain</keyword>
<dbReference type="AlphaFoldDB" id="A0A6I9LQR6"/>
<dbReference type="Pfam" id="PF25511">
    <property type="entry name" value="Ig_CNNM4_N"/>
    <property type="match status" value="1"/>
</dbReference>
<comment type="function">
    <text evidence="13">Metal transporter.</text>
</comment>
<dbReference type="Gene3D" id="2.60.120.10">
    <property type="entry name" value="Jelly Rolls"/>
    <property type="match status" value="1"/>
</dbReference>
<gene>
    <name evidence="17" type="primary">Cnnm2</name>
</gene>
<name>A0A6I9LQR6_PERMB</name>
<dbReference type="CTD" id="54805"/>
<dbReference type="PANTHER" id="PTHR12064:SF22">
    <property type="entry name" value="METAL TRANSPORTER CNNM2"/>
    <property type="match status" value="1"/>
</dbReference>
<dbReference type="Pfam" id="PF25562">
    <property type="entry name" value="CNBH_CNNM2_C"/>
    <property type="match status" value="1"/>
</dbReference>
<dbReference type="InterPro" id="IPR002550">
    <property type="entry name" value="CNNM"/>
</dbReference>
<keyword evidence="4" id="KW-1003">Cell membrane</keyword>
<dbReference type="GeneTree" id="ENSGT00940000159034"/>
<keyword evidence="5 12" id="KW-0812">Transmembrane</keyword>
<dbReference type="Gene3D" id="3.10.580.10">
    <property type="entry name" value="CBS-domain"/>
    <property type="match status" value="1"/>
</dbReference>
<feature type="domain" description="CNNM transmembrane" evidence="16">
    <location>
        <begin position="251"/>
        <end position="431"/>
    </location>
</feature>
<dbReference type="SUPFAM" id="SSF51206">
    <property type="entry name" value="cAMP-binding domain-like"/>
    <property type="match status" value="1"/>
</dbReference>
<dbReference type="InterPro" id="IPR045095">
    <property type="entry name" value="ACDP"/>
</dbReference>
<evidence type="ECO:0000256" key="5">
    <source>
        <dbReference type="ARBA" id="ARBA00022692"/>
    </source>
</evidence>
<dbReference type="PANTHER" id="PTHR12064">
    <property type="entry name" value="METAL TRANSPORTER CNNM"/>
    <property type="match status" value="1"/>
</dbReference>
<evidence type="ECO:0000259" key="15">
    <source>
        <dbReference type="PROSITE" id="PS51371"/>
    </source>
</evidence>
<feature type="transmembrane region" description="Helical" evidence="13">
    <location>
        <begin position="371"/>
        <end position="391"/>
    </location>
</feature>
<dbReference type="InterPro" id="IPR046342">
    <property type="entry name" value="CBS_dom_sf"/>
</dbReference>
<dbReference type="InterPro" id="IPR014710">
    <property type="entry name" value="RmlC-like_jellyroll"/>
</dbReference>
<sequence>MIGCGACEPEVKMAGGQAAAALPTWKMAARRSLSARGRGVLQAAAGRLLPLLLLSCCCGAGGCTAAGENEETVIIGLRLEDTNDVSFMEGGALRVSERTRVKLRVYGQNINNETWSRIAFTEHERHRHTPGERGLGGPAPPEPDSGPQRCGIRTSDIIILPHIILNRRTSGIIEIEIKPLRKMEKSKSYYLCTSLSTPALGAGGSGSPSGAVGGKGGAGVAGLPPPPWAETTWIYHDGEDTKMIVGEEKKFLLPFWLQVIFISLLLCLSGMFSGLNLGLMALDPMELRIVQNCGTEKEKNYAKRIEPVRRQGNYLLCSLLLGNVLVNTTLTILLDDIAGSGLVAVVVSTIGIVIFGEIVPQAICSRHGLAVGANTIFLTKFFMMMTFPASYPVSKLLDCVLGQEIGTVYNREKLLEMLRVTDPYNDLVKEELNIIQGALELRTKTVEDVMTPLRDCFMITGEAILDFNTMSEIMESGYTRIPVFEGERSNIVDLLFVKDLAFVDPDDCTPLKTITKFYNHPLHFVFNDTKLDAMLEEFKKGKSHLAIVQRVNNEGEGDPFYEVLGIVTLEDVIEEIIKSEILDETDLYTDNRTKKKVAHRERKQDFSAFKQTDSEMKVKISPQLLLAMHRFLATEVEAFSPSQMSEKILLRLLKHPNVIQELKYDEKNKKAPECYLYQRNKPVDYFVLILQGKVEVEAGKEGMKFEASAFSYYGVMALTASPGENKSPPRPCGLNHSDSLSRSDRIDAMTPTLGSSNNQLNSSFLQVYIPDYSVRALSDLQFVKISRQQYQNALMASRMDKTPQSSDSENTKIELTLTELHDGLPDETANLLNEQNCVSHNKANHSLHSEGAI</sequence>
<evidence type="ECO:0000256" key="2">
    <source>
        <dbReference type="ARBA" id="ARBA00010484"/>
    </source>
</evidence>
<evidence type="ECO:0000313" key="17">
    <source>
        <dbReference type="Ensembl" id="ENSPEMP00000019722.1"/>
    </source>
</evidence>
<feature type="region of interest" description="Disordered" evidence="14">
    <location>
        <begin position="122"/>
        <end position="151"/>
    </location>
</feature>
<keyword evidence="8" id="KW-0406">Ion transport</keyword>
<comment type="subcellular location">
    <subcellularLocation>
        <location evidence="1 13">Cell membrane</location>
        <topology evidence="1 13">Multi-pass membrane protein</topology>
    </subcellularLocation>
</comment>
<reference evidence="17" key="3">
    <citation type="submission" date="2025-09" db="UniProtKB">
        <authorList>
            <consortium name="Ensembl"/>
        </authorList>
    </citation>
    <scope>IDENTIFICATION</scope>
</reference>
<protein>
    <recommendedName>
        <fullName evidence="13">Metal transporter</fullName>
    </recommendedName>
</protein>
<evidence type="ECO:0000256" key="9">
    <source>
        <dbReference type="ARBA" id="ARBA00023122"/>
    </source>
</evidence>
<keyword evidence="3" id="KW-0813">Transport</keyword>
<dbReference type="InterPro" id="IPR018490">
    <property type="entry name" value="cNMP-bd_dom_sf"/>
</dbReference>
<dbReference type="PROSITE" id="PS51846">
    <property type="entry name" value="CNNM"/>
    <property type="match status" value="1"/>
</dbReference>
<dbReference type="CDD" id="cd04590">
    <property type="entry name" value="CBS_pair_CorC_HlyC_assoc"/>
    <property type="match status" value="1"/>
</dbReference>
<dbReference type="Pfam" id="PF00571">
    <property type="entry name" value="CBS"/>
    <property type="match status" value="1"/>
</dbReference>
<dbReference type="Pfam" id="PF01595">
    <property type="entry name" value="CNNM"/>
    <property type="match status" value="1"/>
</dbReference>
<evidence type="ECO:0000256" key="4">
    <source>
        <dbReference type="ARBA" id="ARBA00022475"/>
    </source>
</evidence>
<comment type="similarity">
    <text evidence="2 13">Belongs to the ACDP family.</text>
</comment>
<dbReference type="Ensembl" id="ENSPEMT00000024064.2">
    <property type="protein sequence ID" value="ENSPEMP00000019722.1"/>
    <property type="gene ID" value="ENSPEMG00000017920.2"/>
</dbReference>
<feature type="domain" description="CBS" evidence="15">
    <location>
        <begin position="518"/>
        <end position="584"/>
    </location>
</feature>
<dbReference type="OrthoDB" id="5353557at2759"/>
<evidence type="ECO:0000256" key="14">
    <source>
        <dbReference type="SAM" id="MobiDB-lite"/>
    </source>
</evidence>
<evidence type="ECO:0000313" key="18">
    <source>
        <dbReference type="Proteomes" id="UP000694547"/>
    </source>
</evidence>
<feature type="transmembrane region" description="Helical" evidence="13">
    <location>
        <begin position="313"/>
        <end position="334"/>
    </location>
</feature>
<keyword evidence="7 12" id="KW-1133">Transmembrane helix</keyword>
<reference evidence="17 18" key="1">
    <citation type="submission" date="2018-10" db="EMBL/GenBank/DDBJ databases">
        <title>Improved assembly of the deer mouse Peromyscus maniculatus genome.</title>
        <authorList>
            <person name="Lassance J.-M."/>
            <person name="Hoekstra H.E."/>
        </authorList>
    </citation>
    <scope>NUCLEOTIDE SEQUENCE [LARGE SCALE GENOMIC DNA]</scope>
</reference>
<dbReference type="GO" id="GO:0015095">
    <property type="term" value="F:magnesium ion transmembrane transporter activity"/>
    <property type="evidence" value="ECO:0007669"/>
    <property type="project" value="TreeGrafter"/>
</dbReference>
<evidence type="ECO:0000256" key="7">
    <source>
        <dbReference type="ARBA" id="ARBA00022989"/>
    </source>
</evidence>
<dbReference type="GeneID" id="102914345"/>
<evidence type="ECO:0000259" key="16">
    <source>
        <dbReference type="PROSITE" id="PS51846"/>
    </source>
</evidence>
<proteinExistence type="inferred from homology"/>
<evidence type="ECO:0000256" key="6">
    <source>
        <dbReference type="ARBA" id="ARBA00022737"/>
    </source>
</evidence>
<evidence type="ECO:0000256" key="8">
    <source>
        <dbReference type="ARBA" id="ARBA00023065"/>
    </source>
</evidence>
<dbReference type="PROSITE" id="PS51371">
    <property type="entry name" value="CBS"/>
    <property type="match status" value="1"/>
</dbReference>
<dbReference type="GO" id="GO:0005886">
    <property type="term" value="C:plasma membrane"/>
    <property type="evidence" value="ECO:0007669"/>
    <property type="project" value="UniProtKB-SubCell"/>
</dbReference>
<feature type="transmembrane region" description="Helical" evidence="13">
    <location>
        <begin position="340"/>
        <end position="359"/>
    </location>
</feature>
<evidence type="ECO:0000256" key="13">
    <source>
        <dbReference type="RuleBase" id="RU369091"/>
    </source>
</evidence>
<keyword evidence="6" id="KW-0677">Repeat</keyword>
<organism evidence="17 18">
    <name type="scientific">Peromyscus maniculatus bairdii</name>
    <name type="common">Prairie deer mouse</name>
    <dbReference type="NCBI Taxonomy" id="230844"/>
    <lineage>
        <taxon>Eukaryota</taxon>
        <taxon>Metazoa</taxon>
        <taxon>Chordata</taxon>
        <taxon>Craniata</taxon>
        <taxon>Vertebrata</taxon>
        <taxon>Euteleostomi</taxon>
        <taxon>Mammalia</taxon>
        <taxon>Eutheria</taxon>
        <taxon>Euarchontoglires</taxon>
        <taxon>Glires</taxon>
        <taxon>Rodentia</taxon>
        <taxon>Myomorpha</taxon>
        <taxon>Muroidea</taxon>
        <taxon>Cricetidae</taxon>
        <taxon>Neotominae</taxon>
        <taxon>Peromyscus</taxon>
    </lineage>
</organism>
<dbReference type="InterPro" id="IPR057492">
    <property type="entry name" value="Ig_CNNM1/2/4_N"/>
</dbReference>
<evidence type="ECO:0000256" key="1">
    <source>
        <dbReference type="ARBA" id="ARBA00004651"/>
    </source>
</evidence>
<keyword evidence="18" id="KW-1185">Reference proteome</keyword>
<evidence type="ECO:0000256" key="11">
    <source>
        <dbReference type="PROSITE-ProRule" id="PRU00703"/>
    </source>
</evidence>
<feature type="transmembrane region" description="Helical" evidence="13">
    <location>
        <begin position="255"/>
        <end position="279"/>
    </location>
</feature>
<evidence type="ECO:0000256" key="10">
    <source>
        <dbReference type="ARBA" id="ARBA00023136"/>
    </source>
</evidence>
<evidence type="ECO:0000256" key="3">
    <source>
        <dbReference type="ARBA" id="ARBA00022448"/>
    </source>
</evidence>
<dbReference type="RefSeq" id="XP_006983391.1">
    <property type="nucleotide sequence ID" value="XM_006983329.4"/>
</dbReference>
<evidence type="ECO:0000256" key="12">
    <source>
        <dbReference type="PROSITE-ProRule" id="PRU01193"/>
    </source>
</evidence>
<dbReference type="FunFam" id="3.10.580.10:FF:000001">
    <property type="entry name" value="Putative metal transporter CNNM3 isoform 2"/>
    <property type="match status" value="1"/>
</dbReference>
<dbReference type="InterPro" id="IPR000644">
    <property type="entry name" value="CBS_dom"/>
</dbReference>
<keyword evidence="10 12" id="KW-0472">Membrane</keyword>